<dbReference type="OMA" id="ISSADCH"/>
<sequence length="185" mass="19134">MKTSTIVTMTATVLFGTSAAAQNVSTTGCMEVSVKDDATYCIQGPICSGPGLKPAGSQCPVKGDISSADCHSYLPSYSSTGICQLPVESTCQVIETGVWGCVLSFDVNTTNVTDIAADDIILNLVSLSTKPSSETTYIGETIFIASIAAGAACVAAVVGFALYKQHKKASENVDDITKFVDVVTP</sequence>
<dbReference type="OrthoDB" id="167158at2759"/>
<dbReference type="EMBL" id="CCYD01002047">
    <property type="protein sequence ID" value="CEG46502.1"/>
    <property type="molecule type" value="Genomic_DNA"/>
</dbReference>
<accession>A0A0P1AZX6</accession>
<reference evidence="4" key="1">
    <citation type="submission" date="2014-09" db="EMBL/GenBank/DDBJ databases">
        <authorList>
            <person name="Sharma Rahul"/>
            <person name="Thines Marco"/>
        </authorList>
    </citation>
    <scope>NUCLEOTIDE SEQUENCE [LARGE SCALE GENOMIC DNA]</scope>
</reference>
<dbReference type="RefSeq" id="XP_024582871.1">
    <property type="nucleotide sequence ID" value="XM_024717365.1"/>
</dbReference>
<keyword evidence="1" id="KW-0472">Membrane</keyword>
<dbReference type="Proteomes" id="UP000054928">
    <property type="component" value="Unassembled WGS sequence"/>
</dbReference>
<organism evidence="3 4">
    <name type="scientific">Plasmopara halstedii</name>
    <name type="common">Downy mildew of sunflower</name>
    <dbReference type="NCBI Taxonomy" id="4781"/>
    <lineage>
        <taxon>Eukaryota</taxon>
        <taxon>Sar</taxon>
        <taxon>Stramenopiles</taxon>
        <taxon>Oomycota</taxon>
        <taxon>Peronosporomycetes</taxon>
        <taxon>Peronosporales</taxon>
        <taxon>Peronosporaceae</taxon>
        <taxon>Plasmopara</taxon>
    </lineage>
</organism>
<evidence type="ECO:0000256" key="2">
    <source>
        <dbReference type="SAM" id="SignalP"/>
    </source>
</evidence>
<feature type="signal peptide" evidence="2">
    <location>
        <begin position="1"/>
        <end position="21"/>
    </location>
</feature>
<evidence type="ECO:0000313" key="4">
    <source>
        <dbReference type="Proteomes" id="UP000054928"/>
    </source>
</evidence>
<dbReference type="GeneID" id="36397957"/>
<name>A0A0P1AZX6_PLAHL</name>
<evidence type="ECO:0000313" key="3">
    <source>
        <dbReference type="EMBL" id="CEG46502.1"/>
    </source>
</evidence>
<keyword evidence="1" id="KW-1133">Transmembrane helix</keyword>
<dbReference type="AlphaFoldDB" id="A0A0P1AZX6"/>
<keyword evidence="4" id="KW-1185">Reference proteome</keyword>
<proteinExistence type="predicted"/>
<keyword evidence="2" id="KW-0732">Signal</keyword>
<feature type="chain" id="PRO_5006059072" description="RxLR-like protein" evidence="2">
    <location>
        <begin position="22"/>
        <end position="185"/>
    </location>
</feature>
<evidence type="ECO:0000256" key="1">
    <source>
        <dbReference type="SAM" id="Phobius"/>
    </source>
</evidence>
<feature type="transmembrane region" description="Helical" evidence="1">
    <location>
        <begin position="142"/>
        <end position="163"/>
    </location>
</feature>
<evidence type="ECO:0008006" key="5">
    <source>
        <dbReference type="Google" id="ProtNLM"/>
    </source>
</evidence>
<protein>
    <recommendedName>
        <fullName evidence="5">RxLR-like protein</fullName>
    </recommendedName>
</protein>
<dbReference type="PROSITE" id="PS51257">
    <property type="entry name" value="PROKAR_LIPOPROTEIN"/>
    <property type="match status" value="1"/>
</dbReference>
<keyword evidence="1" id="KW-0812">Transmembrane</keyword>